<sequence>MDGATCKWSQVERIDRNRLGSGTLGQQASLGLCWATAVIFPFETLTFFSSSSHLFIFIFFFCVWGLPVPESELGVYRNYPESRWPLTISSRAPAGGPSNLPPRSGTPISRCCAAEPLPQFGLPGNVSCRISMLACSREGGLYRSSSESCSPFQSVLTGGKDIFSPRNHAPVSLLLSSSVP</sequence>
<dbReference type="PROSITE" id="PS00139">
    <property type="entry name" value="THIOL_PROTEASE_CYS"/>
    <property type="match status" value="1"/>
</dbReference>
<dbReference type="VEuPathDB" id="FungiDB:An07g02720"/>
<dbReference type="AlphaFoldDB" id="A0AAJ8DYZ7"/>
<protein>
    <submittedName>
        <fullName evidence="2">Uncharacterized protein</fullName>
    </submittedName>
</protein>
<keyword evidence="1" id="KW-0812">Transmembrane</keyword>
<organism evidence="2">
    <name type="scientific">Aspergillus niger</name>
    <dbReference type="NCBI Taxonomy" id="5061"/>
    <lineage>
        <taxon>Eukaryota</taxon>
        <taxon>Fungi</taxon>
        <taxon>Dikarya</taxon>
        <taxon>Ascomycota</taxon>
        <taxon>Pezizomycotina</taxon>
        <taxon>Eurotiomycetes</taxon>
        <taxon>Eurotiomycetidae</taxon>
        <taxon>Eurotiales</taxon>
        <taxon>Aspergillaceae</taxon>
        <taxon>Aspergillus</taxon>
        <taxon>Aspergillus subgen. Circumdati</taxon>
    </lineage>
</organism>
<dbReference type="RefSeq" id="XP_059600892.1">
    <property type="nucleotide sequence ID" value="XM_059748305.1"/>
</dbReference>
<evidence type="ECO:0000256" key="1">
    <source>
        <dbReference type="SAM" id="Phobius"/>
    </source>
</evidence>
<keyword evidence="1" id="KW-1133">Transmembrane helix</keyword>
<proteinExistence type="predicted"/>
<dbReference type="InterPro" id="IPR000169">
    <property type="entry name" value="Pept_cys_AS"/>
</dbReference>
<accession>A0AAJ8DYZ7</accession>
<keyword evidence="1" id="KW-0472">Membrane</keyword>
<reference evidence="2" key="1">
    <citation type="submission" date="2025-02" db="EMBL/GenBank/DDBJ databases">
        <authorList>
            <consortium name="NCBI Genome Project"/>
        </authorList>
    </citation>
    <scope>NUCLEOTIDE SEQUENCE</scope>
</reference>
<name>A0AAJ8DYZ7_ASPNG</name>
<gene>
    <name evidence="2" type="ORF">An07g02720</name>
</gene>
<evidence type="ECO:0000313" key="2">
    <source>
        <dbReference type="RefSeq" id="XP_059600892.1"/>
    </source>
</evidence>
<dbReference type="GeneID" id="84591315"/>
<dbReference type="KEGG" id="ang:An07g02720"/>
<reference evidence="2" key="2">
    <citation type="submission" date="2025-08" db="UniProtKB">
        <authorList>
            <consortium name="RefSeq"/>
        </authorList>
    </citation>
    <scope>IDENTIFICATION</scope>
</reference>
<feature type="transmembrane region" description="Helical" evidence="1">
    <location>
        <begin position="47"/>
        <end position="68"/>
    </location>
</feature>